<gene>
    <name evidence="4" type="ORF">GA0070616_3496</name>
</gene>
<sequence>MTLPAGWSARRPTLDDVPAILTVVHAADTFAIGHPDFTAEDVADALTANFHDPARDAWLVTAPDGVVVAWATIDNPTGVGREFVEVYVDPDRAAALRAPLLDRQLRRVAERAAERGLPGLTARCARYAPEERWAGELAEAGFTLVKRYVRMTRPLADLPAEPPPPAGVTVRPLRAGDEADLRTVHRIIDTAFRDTADHEPLDFDRWRANIPHHGRDWDEWFVAEVDGLPAGALQSTGQALDQDSGWVRALAVLPAYRRRGVGAALLWRAFATYAAKGRAHAGLGVDLSNPTVPVTLYRSVGLAEVFWTDMYERFVPAAGVGLATPTGPAGTRPGAR</sequence>
<dbReference type="Pfam" id="PF00583">
    <property type="entry name" value="Acetyltransf_1"/>
    <property type="match status" value="1"/>
</dbReference>
<name>A0A1C6SDJ6_9ACTN</name>
<feature type="domain" description="N-acetyltransferase" evidence="3">
    <location>
        <begin position="168"/>
        <end position="327"/>
    </location>
</feature>
<keyword evidence="2" id="KW-0012">Acyltransferase</keyword>
<evidence type="ECO:0000313" key="5">
    <source>
        <dbReference type="Proteomes" id="UP000199699"/>
    </source>
</evidence>
<dbReference type="PANTHER" id="PTHR43877">
    <property type="entry name" value="AMINOALKYLPHOSPHONATE N-ACETYLTRANSFERASE-RELATED-RELATED"/>
    <property type="match status" value="1"/>
</dbReference>
<dbReference type="AlphaFoldDB" id="A0A1C6SDJ6"/>
<evidence type="ECO:0000259" key="3">
    <source>
        <dbReference type="PROSITE" id="PS51186"/>
    </source>
</evidence>
<proteinExistence type="predicted"/>
<protein>
    <submittedName>
        <fullName evidence="4">Acetyltransferase (GNAT) domain-containing protein</fullName>
    </submittedName>
</protein>
<dbReference type="Gene3D" id="3.40.630.30">
    <property type="match status" value="1"/>
</dbReference>
<dbReference type="InterPro" id="IPR016181">
    <property type="entry name" value="Acyl_CoA_acyltransferase"/>
</dbReference>
<dbReference type="PANTHER" id="PTHR43877:SF2">
    <property type="entry name" value="AMINOALKYLPHOSPHONATE N-ACETYLTRANSFERASE-RELATED"/>
    <property type="match status" value="1"/>
</dbReference>
<keyword evidence="1 4" id="KW-0808">Transferase</keyword>
<reference evidence="4 5" key="1">
    <citation type="submission" date="2016-06" db="EMBL/GenBank/DDBJ databases">
        <authorList>
            <person name="Kjaerup R.B."/>
            <person name="Dalgaard T.S."/>
            <person name="Juul-Madsen H.R."/>
        </authorList>
    </citation>
    <scope>NUCLEOTIDE SEQUENCE [LARGE SCALE GENOMIC DNA]</scope>
    <source>
        <strain evidence="4 5">DSM 43818</strain>
    </source>
</reference>
<dbReference type="InterPro" id="IPR000182">
    <property type="entry name" value="GNAT_dom"/>
</dbReference>
<dbReference type="InterPro" id="IPR050832">
    <property type="entry name" value="Bact_Acetyltransf"/>
</dbReference>
<dbReference type="STRING" id="145857.GA0070616_3496"/>
<organism evidence="4 5">
    <name type="scientific">Micromonospora nigra</name>
    <dbReference type="NCBI Taxonomy" id="145857"/>
    <lineage>
        <taxon>Bacteria</taxon>
        <taxon>Bacillati</taxon>
        <taxon>Actinomycetota</taxon>
        <taxon>Actinomycetes</taxon>
        <taxon>Micromonosporales</taxon>
        <taxon>Micromonosporaceae</taxon>
        <taxon>Micromonospora</taxon>
    </lineage>
</organism>
<dbReference type="SUPFAM" id="SSF55729">
    <property type="entry name" value="Acyl-CoA N-acyltransferases (Nat)"/>
    <property type="match status" value="2"/>
</dbReference>
<evidence type="ECO:0000256" key="2">
    <source>
        <dbReference type="ARBA" id="ARBA00023315"/>
    </source>
</evidence>
<accession>A0A1C6SDJ6</accession>
<dbReference type="GO" id="GO:0016747">
    <property type="term" value="F:acyltransferase activity, transferring groups other than amino-acyl groups"/>
    <property type="evidence" value="ECO:0007669"/>
    <property type="project" value="InterPro"/>
</dbReference>
<evidence type="ECO:0000313" key="4">
    <source>
        <dbReference type="EMBL" id="SCL27416.1"/>
    </source>
</evidence>
<evidence type="ECO:0000256" key="1">
    <source>
        <dbReference type="ARBA" id="ARBA00022679"/>
    </source>
</evidence>
<keyword evidence="5" id="KW-1185">Reference proteome</keyword>
<dbReference type="OrthoDB" id="9799092at2"/>
<dbReference type="Proteomes" id="UP000199699">
    <property type="component" value="Unassembled WGS sequence"/>
</dbReference>
<dbReference type="EMBL" id="FMHT01000003">
    <property type="protein sequence ID" value="SCL27416.1"/>
    <property type="molecule type" value="Genomic_DNA"/>
</dbReference>
<dbReference type="CDD" id="cd04301">
    <property type="entry name" value="NAT_SF"/>
    <property type="match status" value="1"/>
</dbReference>
<dbReference type="RefSeq" id="WP_091083371.1">
    <property type="nucleotide sequence ID" value="NZ_FMHT01000003.1"/>
</dbReference>
<dbReference type="PROSITE" id="PS51186">
    <property type="entry name" value="GNAT"/>
    <property type="match status" value="1"/>
</dbReference>